<dbReference type="InterPro" id="IPR018628">
    <property type="entry name" value="Coa3_CC"/>
</dbReference>
<gene>
    <name evidence="3" type="ORF">ACFOY1_08585</name>
</gene>
<dbReference type="EMBL" id="JBHSBV010000003">
    <property type="protein sequence ID" value="MFC4201008.1"/>
    <property type="molecule type" value="Genomic_DNA"/>
</dbReference>
<evidence type="ECO:0000259" key="2">
    <source>
        <dbReference type="Pfam" id="PF09813"/>
    </source>
</evidence>
<comment type="caution">
    <text evidence="3">The sequence shown here is derived from an EMBL/GenBank/DDBJ whole genome shotgun (WGS) entry which is preliminary data.</text>
</comment>
<keyword evidence="1" id="KW-1133">Transmembrane helix</keyword>
<keyword evidence="4" id="KW-1185">Reference proteome</keyword>
<dbReference type="Proteomes" id="UP001595848">
    <property type="component" value="Unassembled WGS sequence"/>
</dbReference>
<sequence>MTPEQRRRNRRTGLILAIFAIAIFAWCFYRGGLMMAG</sequence>
<feature type="transmembrane region" description="Helical" evidence="1">
    <location>
        <begin position="12"/>
        <end position="31"/>
    </location>
</feature>
<name>A0ABV8NYD7_9BURK</name>
<evidence type="ECO:0000256" key="1">
    <source>
        <dbReference type="SAM" id="Phobius"/>
    </source>
</evidence>
<protein>
    <submittedName>
        <fullName evidence="3">Cytochrome oxidase small assembly protein</fullName>
    </submittedName>
</protein>
<organism evidence="3 4">
    <name type="scientific">Candidimonas humi</name>
    <dbReference type="NCBI Taxonomy" id="683355"/>
    <lineage>
        <taxon>Bacteria</taxon>
        <taxon>Pseudomonadati</taxon>
        <taxon>Pseudomonadota</taxon>
        <taxon>Betaproteobacteria</taxon>
        <taxon>Burkholderiales</taxon>
        <taxon>Alcaligenaceae</taxon>
        <taxon>Candidimonas</taxon>
    </lineage>
</organism>
<dbReference type="RefSeq" id="WP_217963641.1">
    <property type="nucleotide sequence ID" value="NZ_JAHTBN010000002.1"/>
</dbReference>
<evidence type="ECO:0000313" key="4">
    <source>
        <dbReference type="Proteomes" id="UP001595848"/>
    </source>
</evidence>
<keyword evidence="1" id="KW-0472">Membrane</keyword>
<dbReference type="NCBIfam" id="NF038351">
    <property type="entry name" value="cyt_ox_assem_30"/>
    <property type="match status" value="1"/>
</dbReference>
<accession>A0ABV8NYD7</accession>
<proteinExistence type="predicted"/>
<dbReference type="Pfam" id="PF09813">
    <property type="entry name" value="Coa3_cc"/>
    <property type="match status" value="1"/>
</dbReference>
<reference evidence="4" key="1">
    <citation type="journal article" date="2019" name="Int. J. Syst. Evol. Microbiol.">
        <title>The Global Catalogue of Microorganisms (GCM) 10K type strain sequencing project: providing services to taxonomists for standard genome sequencing and annotation.</title>
        <authorList>
            <consortium name="The Broad Institute Genomics Platform"/>
            <consortium name="The Broad Institute Genome Sequencing Center for Infectious Disease"/>
            <person name="Wu L."/>
            <person name="Ma J."/>
        </authorList>
    </citation>
    <scope>NUCLEOTIDE SEQUENCE [LARGE SCALE GENOMIC DNA]</scope>
    <source>
        <strain evidence="4">LMG 24813</strain>
    </source>
</reference>
<feature type="domain" description="Cytochrome c oxidase assembly factor 3 mitochondrial coiled-coil" evidence="2">
    <location>
        <begin position="4"/>
        <end position="29"/>
    </location>
</feature>
<keyword evidence="1" id="KW-0812">Transmembrane</keyword>
<dbReference type="InterPro" id="IPR047811">
    <property type="entry name" value="CytC_ox_assmbl_put"/>
</dbReference>
<evidence type="ECO:0000313" key="3">
    <source>
        <dbReference type="EMBL" id="MFC4201008.1"/>
    </source>
</evidence>